<dbReference type="EMBL" id="BBXV01000029">
    <property type="protein sequence ID" value="GAQ18526.1"/>
    <property type="molecule type" value="Genomic_DNA"/>
</dbReference>
<reference evidence="2" key="1">
    <citation type="submission" date="2015-07" db="EMBL/GenBank/DDBJ databases">
        <title>Draft Genome Sequence of Oceanobacillus picturae Heshi-B3 that Was Isolated from Fermented Rice Bran with Aging Salted Mackerel, Which Was Named Heshiko as Traditional Fermented Seafood in Japan.</title>
        <authorList>
            <person name="Akuzawa S."/>
            <person name="Nakagawa J."/>
            <person name="Kanekatsu T."/>
            <person name="Kanesaki Y."/>
            <person name="Suzuki T."/>
        </authorList>
    </citation>
    <scope>NUCLEOTIDE SEQUENCE [LARGE SCALE GENOMIC DNA]</scope>
    <source>
        <strain evidence="2">Heshi-B3</strain>
    </source>
</reference>
<evidence type="ECO:0000313" key="1">
    <source>
        <dbReference type="EMBL" id="GAQ18526.1"/>
    </source>
</evidence>
<comment type="caution">
    <text evidence="1">The sequence shown here is derived from an EMBL/GenBank/DDBJ whole genome shotgun (WGS) entry which is preliminary data.</text>
</comment>
<dbReference type="AlphaFoldDB" id="A0A0U9H762"/>
<gene>
    <name evidence="1" type="ORF">OPHB3_2467</name>
</gene>
<reference evidence="1 2" key="2">
    <citation type="journal article" date="2016" name="Genome Announc.">
        <title>Draft Genome Sequence of Oceanobacillus picturae Heshi-B3, Isolated from Fermented Rice Bran in a Traditional Japanese Seafood Dish.</title>
        <authorList>
            <person name="Akuzawa S."/>
            <person name="Nagaoka J."/>
            <person name="Kanekatsu M."/>
            <person name="Kanesaki Y."/>
            <person name="Suzuki T."/>
        </authorList>
    </citation>
    <scope>NUCLEOTIDE SEQUENCE [LARGE SCALE GENOMIC DNA]</scope>
    <source>
        <strain evidence="1 2">Heshi-B3</strain>
    </source>
</reference>
<organism evidence="1 2">
    <name type="scientific">Oceanobacillus picturae</name>
    <dbReference type="NCBI Taxonomy" id="171693"/>
    <lineage>
        <taxon>Bacteria</taxon>
        <taxon>Bacillati</taxon>
        <taxon>Bacillota</taxon>
        <taxon>Bacilli</taxon>
        <taxon>Bacillales</taxon>
        <taxon>Bacillaceae</taxon>
        <taxon>Oceanobacillus</taxon>
    </lineage>
</organism>
<evidence type="ECO:0000313" key="2">
    <source>
        <dbReference type="Proteomes" id="UP000052946"/>
    </source>
</evidence>
<dbReference type="Proteomes" id="UP000052946">
    <property type="component" value="Unassembled WGS sequence"/>
</dbReference>
<dbReference type="RefSeq" id="WP_058950511.1">
    <property type="nucleotide sequence ID" value="NZ_BBXV01000029.1"/>
</dbReference>
<dbReference type="OrthoDB" id="9780241at2"/>
<protein>
    <submittedName>
        <fullName evidence="1">Transcriptional regulator</fullName>
    </submittedName>
</protein>
<sequence>MNCISREITHWGSHSECNVEYVAEDKSGNISPLYDDVVTLSVNEKNKRYTLKCGDATIAQGIYFDNIFETISELRKRGVPGPETIDRGGKVMIYEDFDKRYNNVHRKFKATTIREEEHTGIAITEYAGNYTYRLDSLYFPQRLSNKDTFITIVEHVKSLLDVNDYAILRMKGVQRKPDWSRSYYGQFTFKNESDKKSGTAFIETEQLAQDAIDRQYSISERFEEGIISHEKAEQGTPKFARREEKKEA</sequence>
<name>A0A0U9H762_9BACI</name>
<proteinExistence type="predicted"/>
<accession>A0A0U9H762</accession>